<dbReference type="EMBL" id="BKAJ01000075">
    <property type="protein sequence ID" value="GEP57198.1"/>
    <property type="molecule type" value="Genomic_DNA"/>
</dbReference>
<keyword evidence="4" id="KW-0670">Pyruvate</keyword>
<dbReference type="SUPFAM" id="SSF51735">
    <property type="entry name" value="NAD(P)-binding Rossmann-fold domains"/>
    <property type="match status" value="1"/>
</dbReference>
<organism evidence="4 5">
    <name type="scientific">Reyranella soli</name>
    <dbReference type="NCBI Taxonomy" id="1230389"/>
    <lineage>
        <taxon>Bacteria</taxon>
        <taxon>Pseudomonadati</taxon>
        <taxon>Pseudomonadota</taxon>
        <taxon>Alphaproteobacteria</taxon>
        <taxon>Hyphomicrobiales</taxon>
        <taxon>Reyranellaceae</taxon>
        <taxon>Reyranella</taxon>
    </lineage>
</organism>
<dbReference type="GO" id="GO:0051287">
    <property type="term" value="F:NAD binding"/>
    <property type="evidence" value="ECO:0007669"/>
    <property type="project" value="InterPro"/>
</dbReference>
<dbReference type="CDD" id="cd12164">
    <property type="entry name" value="GDH_like_2"/>
    <property type="match status" value="1"/>
</dbReference>
<keyword evidence="1" id="KW-0560">Oxidoreductase</keyword>
<protein>
    <submittedName>
        <fullName evidence="4">Glyoxylate/hydroxypyruvate reductase A</fullName>
    </submittedName>
</protein>
<proteinExistence type="predicted"/>
<dbReference type="Gene3D" id="3.40.50.720">
    <property type="entry name" value="NAD(P)-binding Rossmann-like Domain"/>
    <property type="match status" value="2"/>
</dbReference>
<dbReference type="Proteomes" id="UP000321058">
    <property type="component" value="Unassembled WGS sequence"/>
</dbReference>
<feature type="domain" description="D-isomer specific 2-hydroxyacid dehydrogenase NAD-binding" evidence="3">
    <location>
        <begin position="109"/>
        <end position="277"/>
    </location>
</feature>
<name>A0A512NE43_9HYPH</name>
<evidence type="ECO:0000256" key="2">
    <source>
        <dbReference type="ARBA" id="ARBA00023027"/>
    </source>
</evidence>
<accession>A0A512NE43</accession>
<evidence type="ECO:0000313" key="4">
    <source>
        <dbReference type="EMBL" id="GEP57198.1"/>
    </source>
</evidence>
<evidence type="ECO:0000313" key="5">
    <source>
        <dbReference type="Proteomes" id="UP000321058"/>
    </source>
</evidence>
<evidence type="ECO:0000256" key="1">
    <source>
        <dbReference type="ARBA" id="ARBA00023002"/>
    </source>
</evidence>
<keyword evidence="2" id="KW-0520">NAD</keyword>
<dbReference type="Pfam" id="PF02826">
    <property type="entry name" value="2-Hacid_dh_C"/>
    <property type="match status" value="1"/>
</dbReference>
<dbReference type="AlphaFoldDB" id="A0A512NE43"/>
<dbReference type="PANTHER" id="PTHR43333:SF1">
    <property type="entry name" value="D-ISOMER SPECIFIC 2-HYDROXYACID DEHYDROGENASE NAD-BINDING DOMAIN-CONTAINING PROTEIN"/>
    <property type="match status" value="1"/>
</dbReference>
<sequence length="312" mass="33873">MMRGLLLVKSGGAAALPEWQACFAGVAPGLEVRWWDDPTVDPDAVTHVLVWEPTPGRLARYPNLRVIFSSAAGVDHITCDPDLPRGVPIVRMATEETAQTMGEYVCLAALSILRDGNRLAAAQASRRWDSFEQPHTALDKRVGVMGLGNIGQVVARMLRGLGFTVSGWARTPRKLDGIEVHSSLDSLLAESDILVGLLPETPQTRGLIDRERIRRLPRGAGIVNAGRGSLIVMPDLIAALDEGHLGAAYLDVFDPEPLPADHPAWRHPRITVTSHVAGFASRRARARAVVAALEAQERGEMLPNLYQADRGY</sequence>
<reference evidence="4 5" key="1">
    <citation type="submission" date="2019-07" db="EMBL/GenBank/DDBJ databases">
        <title>Whole genome shotgun sequence of Reyranella soli NBRC 108950.</title>
        <authorList>
            <person name="Hosoyama A."/>
            <person name="Uohara A."/>
            <person name="Ohji S."/>
            <person name="Ichikawa N."/>
        </authorList>
    </citation>
    <scope>NUCLEOTIDE SEQUENCE [LARGE SCALE GENOMIC DNA]</scope>
    <source>
        <strain evidence="4 5">NBRC 108950</strain>
    </source>
</reference>
<evidence type="ECO:0000259" key="3">
    <source>
        <dbReference type="Pfam" id="PF02826"/>
    </source>
</evidence>
<dbReference type="SUPFAM" id="SSF52283">
    <property type="entry name" value="Formate/glycerate dehydrogenase catalytic domain-like"/>
    <property type="match status" value="1"/>
</dbReference>
<dbReference type="InterPro" id="IPR036291">
    <property type="entry name" value="NAD(P)-bd_dom_sf"/>
</dbReference>
<dbReference type="PANTHER" id="PTHR43333">
    <property type="entry name" value="2-HACID_DH_C DOMAIN-CONTAINING PROTEIN"/>
    <property type="match status" value="1"/>
</dbReference>
<gene>
    <name evidence="4" type="ORF">RSO01_43640</name>
</gene>
<dbReference type="InterPro" id="IPR006140">
    <property type="entry name" value="D-isomer_DH_NAD-bd"/>
</dbReference>
<dbReference type="RefSeq" id="WP_147151572.1">
    <property type="nucleotide sequence ID" value="NZ_BKAJ01000075.1"/>
</dbReference>
<comment type="caution">
    <text evidence="4">The sequence shown here is derived from an EMBL/GenBank/DDBJ whole genome shotgun (WGS) entry which is preliminary data.</text>
</comment>
<dbReference type="OrthoDB" id="9787219at2"/>
<keyword evidence="5" id="KW-1185">Reference proteome</keyword>
<dbReference type="GO" id="GO:0016491">
    <property type="term" value="F:oxidoreductase activity"/>
    <property type="evidence" value="ECO:0007669"/>
    <property type="project" value="UniProtKB-KW"/>
</dbReference>